<proteinExistence type="predicted"/>
<accession>A0A6A6N9D7</accession>
<dbReference type="Proteomes" id="UP000467840">
    <property type="component" value="Chromosome 11"/>
</dbReference>
<name>A0A6A6N9D7_HEVBR</name>
<sequence length="235" mass="26863">MESKKAVVKLNICVTEKQVSPLITPYTESHSGVAVFPVNPTAYIINKKYLYLKLPPAKKAWQSFTSKLLRKPQNSRAFKKSKYPSAKPIFFQQHDQSKSRRLFFRPSKYTLPFKRRRSCLLSKKKTAPVYIDKLFRESVANELVAQCPPSTKTLKLLDDQQAVIRSTEAETSREDGKGGEKAIAADDMWESLGFASPQMRGIDERAERFIASFRADMEVQEMIARGYNSPSRKFL</sequence>
<gene>
    <name evidence="1" type="ORF">GH714_030650</name>
</gene>
<keyword evidence="2" id="KW-1185">Reference proteome</keyword>
<protein>
    <submittedName>
        <fullName evidence="1">Uncharacterized protein</fullName>
    </submittedName>
</protein>
<dbReference type="EMBL" id="JAAGAX010000002">
    <property type="protein sequence ID" value="KAF2322781.1"/>
    <property type="molecule type" value="Genomic_DNA"/>
</dbReference>
<evidence type="ECO:0000313" key="1">
    <source>
        <dbReference type="EMBL" id="KAF2322781.1"/>
    </source>
</evidence>
<evidence type="ECO:0000313" key="2">
    <source>
        <dbReference type="Proteomes" id="UP000467840"/>
    </source>
</evidence>
<dbReference type="AlphaFoldDB" id="A0A6A6N9D7"/>
<reference evidence="1 2" key="1">
    <citation type="journal article" date="2020" name="Mol. Plant">
        <title>The Chromosome-Based Rubber Tree Genome Provides New Insights into Spurge Genome Evolution and Rubber Biosynthesis.</title>
        <authorList>
            <person name="Liu J."/>
            <person name="Shi C."/>
            <person name="Shi C.C."/>
            <person name="Li W."/>
            <person name="Zhang Q.J."/>
            <person name="Zhang Y."/>
            <person name="Li K."/>
            <person name="Lu H.F."/>
            <person name="Shi C."/>
            <person name="Zhu S.T."/>
            <person name="Xiao Z.Y."/>
            <person name="Nan H."/>
            <person name="Yue Y."/>
            <person name="Zhu X.G."/>
            <person name="Wu Y."/>
            <person name="Hong X.N."/>
            <person name="Fan G.Y."/>
            <person name="Tong Y."/>
            <person name="Zhang D."/>
            <person name="Mao C.L."/>
            <person name="Liu Y.L."/>
            <person name="Hao S.J."/>
            <person name="Liu W.Q."/>
            <person name="Lv M.Q."/>
            <person name="Zhang H.B."/>
            <person name="Liu Y."/>
            <person name="Hu-Tang G.R."/>
            <person name="Wang J.P."/>
            <person name="Wang J.H."/>
            <person name="Sun Y.H."/>
            <person name="Ni S.B."/>
            <person name="Chen W.B."/>
            <person name="Zhang X.C."/>
            <person name="Jiao Y.N."/>
            <person name="Eichler E.E."/>
            <person name="Li G.H."/>
            <person name="Liu X."/>
            <person name="Gao L.Z."/>
        </authorList>
    </citation>
    <scope>NUCLEOTIDE SEQUENCE [LARGE SCALE GENOMIC DNA]</scope>
    <source>
        <strain evidence="2">cv. GT1</strain>
        <tissue evidence="1">Leaf</tissue>
    </source>
</reference>
<comment type="caution">
    <text evidence="1">The sequence shown here is derived from an EMBL/GenBank/DDBJ whole genome shotgun (WGS) entry which is preliminary data.</text>
</comment>
<organism evidence="1 2">
    <name type="scientific">Hevea brasiliensis</name>
    <name type="common">Para rubber tree</name>
    <name type="synonym">Siphonia brasiliensis</name>
    <dbReference type="NCBI Taxonomy" id="3981"/>
    <lineage>
        <taxon>Eukaryota</taxon>
        <taxon>Viridiplantae</taxon>
        <taxon>Streptophyta</taxon>
        <taxon>Embryophyta</taxon>
        <taxon>Tracheophyta</taxon>
        <taxon>Spermatophyta</taxon>
        <taxon>Magnoliopsida</taxon>
        <taxon>eudicotyledons</taxon>
        <taxon>Gunneridae</taxon>
        <taxon>Pentapetalae</taxon>
        <taxon>rosids</taxon>
        <taxon>fabids</taxon>
        <taxon>Malpighiales</taxon>
        <taxon>Euphorbiaceae</taxon>
        <taxon>Crotonoideae</taxon>
        <taxon>Micrandreae</taxon>
        <taxon>Hevea</taxon>
    </lineage>
</organism>